<feature type="binding site" evidence="2">
    <location>
        <begin position="228"/>
        <end position="231"/>
    </location>
    <ligand>
        <name>dihydroxyacetone phosphate</name>
        <dbReference type="ChEBI" id="CHEBI:57642"/>
    </ligand>
</feature>
<evidence type="ECO:0000256" key="1">
    <source>
        <dbReference type="PIRSR" id="PIRSR001359-1"/>
    </source>
</evidence>
<feature type="binding site" evidence="3">
    <location>
        <position position="134"/>
    </location>
    <ligand>
        <name>Zn(2+)</name>
        <dbReference type="ChEBI" id="CHEBI:29105"/>
        <label>2</label>
    </ligand>
</feature>
<dbReference type="Proteomes" id="UP000677436">
    <property type="component" value="Chromosome"/>
</dbReference>
<accession>A0A8D5UH83</accession>
<dbReference type="AlphaFoldDB" id="A0A8D5UH83"/>
<dbReference type="InterPro" id="IPR050246">
    <property type="entry name" value="Class_II_FBP_aldolase"/>
</dbReference>
<feature type="binding site" evidence="3">
    <location>
        <position position="206"/>
    </location>
    <ligand>
        <name>Zn(2+)</name>
        <dbReference type="ChEBI" id="CHEBI:29105"/>
        <label>1</label>
        <note>catalytic</note>
    </ligand>
</feature>
<reference evidence="4" key="2">
    <citation type="journal article" date="2021" name="Microbiol. Resour. Announc.">
        <title>Complete Genome Sequence of Polycladomyces abyssicola JIR-001T, Isolated from Hemipelagic Sediment in Deep Seawater.</title>
        <authorList>
            <person name="Tsubouchi T."/>
            <person name="Kaneko Y."/>
        </authorList>
    </citation>
    <scope>NUCLEOTIDE SEQUENCE</scope>
    <source>
        <strain evidence="4">JIR-001</strain>
    </source>
</reference>
<name>A0A8D5UH83_9BACL</name>
<dbReference type="PANTHER" id="PTHR30304">
    <property type="entry name" value="D-TAGATOSE-1,6-BISPHOSPHATE ALDOLASE"/>
    <property type="match status" value="1"/>
</dbReference>
<dbReference type="PIRSF" id="PIRSF001359">
    <property type="entry name" value="F_bP_aldolase_II"/>
    <property type="match status" value="1"/>
</dbReference>
<dbReference type="PROSITE" id="PS00602">
    <property type="entry name" value="ALDOLASE_CLASS_II_1"/>
    <property type="match status" value="1"/>
</dbReference>
<dbReference type="Gene3D" id="3.20.20.70">
    <property type="entry name" value="Aldolase class I"/>
    <property type="match status" value="1"/>
</dbReference>
<feature type="binding site" evidence="2">
    <location>
        <position position="179"/>
    </location>
    <ligand>
        <name>dihydroxyacetone phosphate</name>
        <dbReference type="ChEBI" id="CHEBI:57642"/>
    </ligand>
</feature>
<dbReference type="Pfam" id="PF01116">
    <property type="entry name" value="F_bP_aldolase"/>
    <property type="match status" value="1"/>
</dbReference>
<keyword evidence="3" id="KW-0479">Metal-binding</keyword>
<dbReference type="GO" id="GO:0016832">
    <property type="term" value="F:aldehyde-lyase activity"/>
    <property type="evidence" value="ECO:0007669"/>
    <property type="project" value="InterPro"/>
</dbReference>
<dbReference type="GO" id="GO:0005975">
    <property type="term" value="P:carbohydrate metabolic process"/>
    <property type="evidence" value="ECO:0007669"/>
    <property type="project" value="InterPro"/>
</dbReference>
<keyword evidence="3" id="KW-0862">Zinc</keyword>
<dbReference type="CDD" id="cd00947">
    <property type="entry name" value="TBP_aldolase_IIB"/>
    <property type="match status" value="1"/>
</dbReference>
<dbReference type="EMBL" id="AP024601">
    <property type="protein sequence ID" value="BCU82386.1"/>
    <property type="molecule type" value="Genomic_DNA"/>
</dbReference>
<dbReference type="PANTHER" id="PTHR30304:SF0">
    <property type="entry name" value="D-TAGATOSE-1,6-BISPHOSPHATE ALDOLASE SUBUNIT GATY-RELATED"/>
    <property type="match status" value="1"/>
</dbReference>
<evidence type="ECO:0000313" key="4">
    <source>
        <dbReference type="EMBL" id="BCU82386.1"/>
    </source>
</evidence>
<dbReference type="GO" id="GO:0008270">
    <property type="term" value="F:zinc ion binding"/>
    <property type="evidence" value="ECO:0007669"/>
    <property type="project" value="InterPro"/>
</dbReference>
<dbReference type="SUPFAM" id="SSF51569">
    <property type="entry name" value="Aldolase"/>
    <property type="match status" value="1"/>
</dbReference>
<dbReference type="KEGG" id="pabs:JIR001_21690"/>
<gene>
    <name evidence="4" type="ORF">JIR001_21690</name>
</gene>
<sequence>MGLVTSKGLLEAARDKQYAVCGFAFHNLELLQAVVAGAERMRAPVILQTTPATIEAVGLNYLVHLARAAAESVSVPVVLHLDHGRDYETALRCLRAGYTSIMIDGSRLPWEENAALVKKVTEAAHAVGVPVEAELGRVPDAADVSTTAEDTYTDPFEAARFVAETGCDSLAVAIGTAHGVYRGEPRLDLDRLATIAREVPVPLVLHGASGLPNESVRQAVARGIAKINISTELKLPYATALRSYLHDHPSEADPRKYVQNGKRAVQKVVEEKLRLSGSAGRAEATATTGAMPK</sequence>
<feature type="binding site" evidence="2">
    <location>
        <begin position="207"/>
        <end position="209"/>
    </location>
    <ligand>
        <name>dihydroxyacetone phosphate</name>
        <dbReference type="ChEBI" id="CHEBI:57642"/>
    </ligand>
</feature>
<dbReference type="NCBIfam" id="TIGR00167">
    <property type="entry name" value="cbbA"/>
    <property type="match status" value="1"/>
</dbReference>
<dbReference type="InterPro" id="IPR013785">
    <property type="entry name" value="Aldolase_TIM"/>
</dbReference>
<feature type="active site" description="Proton donor" evidence="1">
    <location>
        <position position="82"/>
    </location>
</feature>
<feature type="binding site" evidence="3">
    <location>
        <position position="178"/>
    </location>
    <ligand>
        <name>Zn(2+)</name>
        <dbReference type="ChEBI" id="CHEBI:29105"/>
        <label>1</label>
        <note>catalytic</note>
    </ligand>
</feature>
<evidence type="ECO:0000313" key="5">
    <source>
        <dbReference type="Proteomes" id="UP000677436"/>
    </source>
</evidence>
<feature type="binding site" evidence="3">
    <location>
        <position position="83"/>
    </location>
    <ligand>
        <name>Zn(2+)</name>
        <dbReference type="ChEBI" id="CHEBI:29105"/>
        <label>1</label>
        <note>catalytic</note>
    </ligand>
</feature>
<comment type="cofactor">
    <cofactor evidence="3">
        <name>Zn(2+)</name>
        <dbReference type="ChEBI" id="CHEBI:29105"/>
    </cofactor>
    <text evidence="3">Binds 2 Zn(2+) ions per subunit. One is catalytic and the other provides a structural contribution.</text>
</comment>
<dbReference type="RefSeq" id="WP_212772728.1">
    <property type="nucleotide sequence ID" value="NZ_AP024601.1"/>
</dbReference>
<proteinExistence type="predicted"/>
<reference evidence="4" key="1">
    <citation type="journal article" date="2013" name="Int. J. Syst. Evol. Microbiol.">
        <title>Polycladomyces abyssicola gen. nov., sp. nov., a thermophilic filamentous bacterium isolated from hemipelagic sediment.</title>
        <authorList>
            <person name="Tsubouchi T."/>
            <person name="Shimane Y."/>
            <person name="Mori K."/>
            <person name="Usui K."/>
            <person name="Hiraki T."/>
            <person name="Tame A."/>
            <person name="Uematsu K."/>
            <person name="Maruyama T."/>
            <person name="Hatada Y."/>
        </authorList>
    </citation>
    <scope>NUCLEOTIDE SEQUENCE</scope>
    <source>
        <strain evidence="4">JIR-001</strain>
    </source>
</reference>
<protein>
    <submittedName>
        <fullName evidence="4">Fructose-bisphosphate aldolase</fullName>
    </submittedName>
</protein>
<evidence type="ECO:0000256" key="2">
    <source>
        <dbReference type="PIRSR" id="PIRSR001359-2"/>
    </source>
</evidence>
<organism evidence="4 5">
    <name type="scientific">Polycladomyces abyssicola</name>
    <dbReference type="NCBI Taxonomy" id="1125966"/>
    <lineage>
        <taxon>Bacteria</taxon>
        <taxon>Bacillati</taxon>
        <taxon>Bacillota</taxon>
        <taxon>Bacilli</taxon>
        <taxon>Bacillales</taxon>
        <taxon>Thermoactinomycetaceae</taxon>
        <taxon>Polycladomyces</taxon>
    </lineage>
</organism>
<evidence type="ECO:0000256" key="3">
    <source>
        <dbReference type="PIRSR" id="PIRSR001359-3"/>
    </source>
</evidence>
<keyword evidence="5" id="KW-1185">Reference proteome</keyword>
<dbReference type="InterPro" id="IPR000771">
    <property type="entry name" value="FBA_II"/>
</dbReference>
<feature type="binding site" evidence="3">
    <location>
        <position position="104"/>
    </location>
    <ligand>
        <name>Zn(2+)</name>
        <dbReference type="ChEBI" id="CHEBI:29105"/>
        <label>2</label>
    </ligand>
</feature>